<accession>A0A059FXT1</accession>
<gene>
    <name evidence="2" type="ORF">HHI_05120</name>
</gene>
<comment type="caution">
    <text evidence="2">The sequence shown here is derived from an EMBL/GenBank/DDBJ whole genome shotgun (WGS) entry which is preliminary data.</text>
</comment>
<dbReference type="OrthoDB" id="5459182at2"/>
<name>A0A059FXT1_9PROT</name>
<reference evidence="2 3" key="1">
    <citation type="submission" date="2013-04" db="EMBL/GenBank/DDBJ databases">
        <title>Hyphomonas hirschiana VP5 Genome Sequencing.</title>
        <authorList>
            <person name="Lai Q."/>
            <person name="Shao Z."/>
        </authorList>
    </citation>
    <scope>NUCLEOTIDE SEQUENCE [LARGE SCALE GENOMIC DNA]</scope>
    <source>
        <strain evidence="2 3">VP5</strain>
    </source>
</reference>
<evidence type="ECO:0000259" key="1">
    <source>
        <dbReference type="SMART" id="SM00966"/>
    </source>
</evidence>
<dbReference type="Proteomes" id="UP000025061">
    <property type="component" value="Unassembled WGS sequence"/>
</dbReference>
<evidence type="ECO:0000313" key="2">
    <source>
        <dbReference type="EMBL" id="KCZ95510.1"/>
    </source>
</evidence>
<dbReference type="Pfam" id="PF04014">
    <property type="entry name" value="MazE_antitoxin"/>
    <property type="match status" value="1"/>
</dbReference>
<dbReference type="Gene3D" id="2.10.260.10">
    <property type="match status" value="1"/>
</dbReference>
<protein>
    <submittedName>
        <fullName evidence="2">Putative addiction module antidote</fullName>
    </submittedName>
</protein>
<dbReference type="InterPro" id="IPR007159">
    <property type="entry name" value="SpoVT-AbrB_dom"/>
</dbReference>
<dbReference type="RefSeq" id="WP_011645377.1">
    <property type="nucleotide sequence ID" value="NZ_ARYI01000003.1"/>
</dbReference>
<feature type="domain" description="SpoVT-AbrB" evidence="1">
    <location>
        <begin position="7"/>
        <end position="52"/>
    </location>
</feature>
<sequence>MTKLKIRKIGNSLGVVLPKDVIDQLKVKEGDTLDVLPTDAGVTLSVSDEEVDKLMLMAERIMDENREVLRALAK</sequence>
<dbReference type="InterPro" id="IPR037914">
    <property type="entry name" value="SpoVT-AbrB_sf"/>
</dbReference>
<dbReference type="SUPFAM" id="SSF89447">
    <property type="entry name" value="AbrB/MazE/MraZ-like"/>
    <property type="match status" value="1"/>
</dbReference>
<proteinExistence type="predicted"/>
<dbReference type="AlphaFoldDB" id="A0A059FXT1"/>
<dbReference type="GO" id="GO:0003677">
    <property type="term" value="F:DNA binding"/>
    <property type="evidence" value="ECO:0007669"/>
    <property type="project" value="InterPro"/>
</dbReference>
<organism evidence="2 3">
    <name type="scientific">Hyphomonas hirschiana VP5</name>
    <dbReference type="NCBI Taxonomy" id="1280951"/>
    <lineage>
        <taxon>Bacteria</taxon>
        <taxon>Pseudomonadati</taxon>
        <taxon>Pseudomonadota</taxon>
        <taxon>Alphaproteobacteria</taxon>
        <taxon>Hyphomonadales</taxon>
        <taxon>Hyphomonadaceae</taxon>
        <taxon>Hyphomonas</taxon>
    </lineage>
</organism>
<evidence type="ECO:0000313" key="3">
    <source>
        <dbReference type="Proteomes" id="UP000025061"/>
    </source>
</evidence>
<dbReference type="EMBL" id="ARYI01000003">
    <property type="protein sequence ID" value="KCZ95510.1"/>
    <property type="molecule type" value="Genomic_DNA"/>
</dbReference>
<dbReference type="NCBIfam" id="TIGR02609">
    <property type="entry name" value="doc_partner"/>
    <property type="match status" value="1"/>
</dbReference>
<keyword evidence="3" id="KW-1185">Reference proteome</keyword>
<dbReference type="SMART" id="SM00966">
    <property type="entry name" value="SpoVT_AbrB"/>
    <property type="match status" value="1"/>
</dbReference>
<dbReference type="InterPro" id="IPR013432">
    <property type="entry name" value="Doc_partner"/>
</dbReference>
<dbReference type="PATRIC" id="fig|1280951.3.peg.1036"/>